<reference evidence="2 3" key="1">
    <citation type="submission" date="2019-03" db="EMBL/GenBank/DDBJ databases">
        <title>First draft genome of Liparis tanakae, snailfish: a comprehensive survey of snailfish specific genes.</title>
        <authorList>
            <person name="Kim W."/>
            <person name="Song I."/>
            <person name="Jeong J.-H."/>
            <person name="Kim D."/>
            <person name="Kim S."/>
            <person name="Ryu S."/>
            <person name="Song J.Y."/>
            <person name="Lee S.K."/>
        </authorList>
    </citation>
    <scope>NUCLEOTIDE SEQUENCE [LARGE SCALE GENOMIC DNA]</scope>
    <source>
        <tissue evidence="2">Muscle</tissue>
    </source>
</reference>
<accession>A0A4Z2I3F2</accession>
<feature type="compositionally biased region" description="Acidic residues" evidence="1">
    <location>
        <begin position="72"/>
        <end position="82"/>
    </location>
</feature>
<evidence type="ECO:0000256" key="1">
    <source>
        <dbReference type="SAM" id="MobiDB-lite"/>
    </source>
</evidence>
<keyword evidence="3" id="KW-1185">Reference proteome</keyword>
<organism evidence="2 3">
    <name type="scientific">Liparis tanakae</name>
    <name type="common">Tanaka's snailfish</name>
    <dbReference type="NCBI Taxonomy" id="230148"/>
    <lineage>
        <taxon>Eukaryota</taxon>
        <taxon>Metazoa</taxon>
        <taxon>Chordata</taxon>
        <taxon>Craniata</taxon>
        <taxon>Vertebrata</taxon>
        <taxon>Euteleostomi</taxon>
        <taxon>Actinopterygii</taxon>
        <taxon>Neopterygii</taxon>
        <taxon>Teleostei</taxon>
        <taxon>Neoteleostei</taxon>
        <taxon>Acanthomorphata</taxon>
        <taxon>Eupercaria</taxon>
        <taxon>Perciformes</taxon>
        <taxon>Cottioidei</taxon>
        <taxon>Cottales</taxon>
        <taxon>Liparidae</taxon>
        <taxon>Liparis</taxon>
    </lineage>
</organism>
<gene>
    <name evidence="2" type="ORF">EYF80_017244</name>
</gene>
<evidence type="ECO:0000313" key="2">
    <source>
        <dbReference type="EMBL" id="TNN72468.1"/>
    </source>
</evidence>
<sequence>MSRRRSRRSDIRLTSAHKDTYSEFKRDSAHTAIPRAGPQRADMQHKRTTTTGVKDYNSHSAVQAGEGGRTAEEDEADEPARS</sequence>
<feature type="compositionally biased region" description="Basic and acidic residues" evidence="1">
    <location>
        <begin position="8"/>
        <end position="29"/>
    </location>
</feature>
<dbReference type="AlphaFoldDB" id="A0A4Z2I3F2"/>
<feature type="region of interest" description="Disordered" evidence="1">
    <location>
        <begin position="1"/>
        <end position="82"/>
    </location>
</feature>
<comment type="caution">
    <text evidence="2">The sequence shown here is derived from an EMBL/GenBank/DDBJ whole genome shotgun (WGS) entry which is preliminary data.</text>
</comment>
<name>A0A4Z2I3F2_9TELE</name>
<protein>
    <submittedName>
        <fullName evidence="2">Uncharacterized protein</fullName>
    </submittedName>
</protein>
<evidence type="ECO:0000313" key="3">
    <source>
        <dbReference type="Proteomes" id="UP000314294"/>
    </source>
</evidence>
<dbReference type="EMBL" id="SRLO01000136">
    <property type="protein sequence ID" value="TNN72468.1"/>
    <property type="molecule type" value="Genomic_DNA"/>
</dbReference>
<dbReference type="Proteomes" id="UP000314294">
    <property type="component" value="Unassembled WGS sequence"/>
</dbReference>
<proteinExistence type="predicted"/>